<name>A0A1N6RRQ9_9FLAO</name>
<feature type="transmembrane region" description="Helical" evidence="1">
    <location>
        <begin position="145"/>
        <end position="167"/>
    </location>
</feature>
<reference evidence="3" key="1">
    <citation type="submission" date="2017-01" db="EMBL/GenBank/DDBJ databases">
        <authorList>
            <person name="Varghese N."/>
            <person name="Submissions S."/>
        </authorList>
    </citation>
    <scope>NUCLEOTIDE SEQUENCE [LARGE SCALE GENOMIC DNA]</scope>
    <source>
        <strain evidence="3">DSM 15366</strain>
    </source>
</reference>
<evidence type="ECO:0000313" key="2">
    <source>
        <dbReference type="EMBL" id="SIQ31570.1"/>
    </source>
</evidence>
<evidence type="ECO:0000256" key="1">
    <source>
        <dbReference type="SAM" id="Phobius"/>
    </source>
</evidence>
<dbReference type="OrthoDB" id="6307929at2"/>
<dbReference type="PANTHER" id="PTHR34219">
    <property type="entry name" value="IRON-REGULATED INNER MEMBRANE PROTEIN-RELATED"/>
    <property type="match status" value="1"/>
</dbReference>
<accession>A0A1N6RRQ9</accession>
<feature type="transmembrane region" description="Helical" evidence="1">
    <location>
        <begin position="484"/>
        <end position="506"/>
    </location>
</feature>
<dbReference type="InterPro" id="IPR005625">
    <property type="entry name" value="PepSY-ass_TM"/>
</dbReference>
<sequence>MSKRTYNILFHLHTVSGIVISVALYIIFFTGSFAFFRDEIANWERGHTVETPDEIQLDFDKTFLEMSNDKNLYSRDIEFKHYYNEQHIGVNLGASKDTLLSKEKAARSFYYLNTKDKTTTDYVSSYSLGEFLYRLHFFAQLPHPFGYYLSGFVAFFFLFALITGIIVHWDKIISNFYVFRPMAKLKTVWTDAHTALGVIGFPFQFVYAVTGTFFMLKALLVAPAVLALYDGDNKKLYQDLEYSHPEFEFQNTPLENTVSINALVQQVKDNWNGFKVNEVHIFNYGDTGMHVSVSGNVDYKDKINGYGYTIFNAANNSIHSVKDPTKKTSYLDAVKGIFYRLHLGDYGGYGLRIISFILGLIGCFVILSGVLIWLTARNKKNIPPKKKKFNEAVVRYYLAICLSLYPITALSFVLVQVINPAGMSLLYKFYFIGWLILTFLFILKKNNYFTNKYTLLSGSIIGLTIPIVNGVCTGNWIWVCYTKGYYQILFIDIFWVVLSVMGLLIVGKLNVTEKKSNPKN</sequence>
<feature type="transmembrane region" description="Helical" evidence="1">
    <location>
        <begin position="455"/>
        <end position="478"/>
    </location>
</feature>
<dbReference type="EMBL" id="FTMA01000001">
    <property type="protein sequence ID" value="SIQ31570.1"/>
    <property type="molecule type" value="Genomic_DNA"/>
</dbReference>
<feature type="transmembrane region" description="Helical" evidence="1">
    <location>
        <begin position="353"/>
        <end position="375"/>
    </location>
</feature>
<protein>
    <submittedName>
        <fullName evidence="2">Uncharacterized iron-regulated membrane protein</fullName>
    </submittedName>
</protein>
<keyword evidence="1" id="KW-0812">Transmembrane</keyword>
<keyword evidence="1" id="KW-0472">Membrane</keyword>
<feature type="transmembrane region" description="Helical" evidence="1">
    <location>
        <begin position="396"/>
        <end position="419"/>
    </location>
</feature>
<feature type="transmembrane region" description="Helical" evidence="1">
    <location>
        <begin position="425"/>
        <end position="443"/>
    </location>
</feature>
<dbReference type="Proteomes" id="UP000186953">
    <property type="component" value="Unassembled WGS sequence"/>
</dbReference>
<gene>
    <name evidence="2" type="ORF">SAMN05421797_1011379</name>
</gene>
<dbReference type="PANTHER" id="PTHR34219:SF3">
    <property type="entry name" value="BLL7967 PROTEIN"/>
    <property type="match status" value="1"/>
</dbReference>
<dbReference type="STRING" id="228959.SAMN05421797_1011379"/>
<keyword evidence="1" id="KW-1133">Transmembrane helix</keyword>
<dbReference type="Pfam" id="PF03929">
    <property type="entry name" value="PepSY_TM"/>
    <property type="match status" value="1"/>
</dbReference>
<keyword evidence="3" id="KW-1185">Reference proteome</keyword>
<organism evidence="2 3">
    <name type="scientific">Maribacter ulvicola</name>
    <dbReference type="NCBI Taxonomy" id="228959"/>
    <lineage>
        <taxon>Bacteria</taxon>
        <taxon>Pseudomonadati</taxon>
        <taxon>Bacteroidota</taxon>
        <taxon>Flavobacteriia</taxon>
        <taxon>Flavobacteriales</taxon>
        <taxon>Flavobacteriaceae</taxon>
        <taxon>Maribacter</taxon>
    </lineage>
</organism>
<dbReference type="RefSeq" id="WP_076547549.1">
    <property type="nucleotide sequence ID" value="NZ_FTMA01000001.1"/>
</dbReference>
<proteinExistence type="predicted"/>
<dbReference type="AlphaFoldDB" id="A0A1N6RRQ9"/>
<evidence type="ECO:0000313" key="3">
    <source>
        <dbReference type="Proteomes" id="UP000186953"/>
    </source>
</evidence>
<feature type="transmembrane region" description="Helical" evidence="1">
    <location>
        <begin position="205"/>
        <end position="229"/>
    </location>
</feature>
<feature type="transmembrane region" description="Helical" evidence="1">
    <location>
        <begin position="12"/>
        <end position="36"/>
    </location>
</feature>